<evidence type="ECO:0000313" key="1">
    <source>
        <dbReference type="Proteomes" id="UP000887565"/>
    </source>
</evidence>
<dbReference type="WBParaSite" id="nRc.2.0.1.t05777-RA">
    <property type="protein sequence ID" value="nRc.2.0.1.t05777-RA"/>
    <property type="gene ID" value="nRc.2.0.1.g05777"/>
</dbReference>
<accession>A0A915HW49</accession>
<name>A0A915HW49_ROMCU</name>
<keyword evidence="1" id="KW-1185">Reference proteome</keyword>
<organism evidence="1 2">
    <name type="scientific">Romanomermis culicivorax</name>
    <name type="common">Nematode worm</name>
    <dbReference type="NCBI Taxonomy" id="13658"/>
    <lineage>
        <taxon>Eukaryota</taxon>
        <taxon>Metazoa</taxon>
        <taxon>Ecdysozoa</taxon>
        <taxon>Nematoda</taxon>
        <taxon>Enoplea</taxon>
        <taxon>Dorylaimia</taxon>
        <taxon>Mermithida</taxon>
        <taxon>Mermithoidea</taxon>
        <taxon>Mermithidae</taxon>
        <taxon>Romanomermis</taxon>
    </lineage>
</organism>
<protein>
    <submittedName>
        <fullName evidence="2">Uncharacterized protein</fullName>
    </submittedName>
</protein>
<proteinExistence type="predicted"/>
<dbReference type="AlphaFoldDB" id="A0A915HW49"/>
<evidence type="ECO:0000313" key="2">
    <source>
        <dbReference type="WBParaSite" id="nRc.2.0.1.t05777-RA"/>
    </source>
</evidence>
<reference evidence="2" key="1">
    <citation type="submission" date="2022-11" db="UniProtKB">
        <authorList>
            <consortium name="WormBaseParasite"/>
        </authorList>
    </citation>
    <scope>IDENTIFICATION</scope>
</reference>
<dbReference type="Proteomes" id="UP000887565">
    <property type="component" value="Unplaced"/>
</dbReference>
<sequence length="189" mass="20356">MASPALPGKNKQIQLGKGEAESALVTEAGGSPQATVQFMQNIPYSEVQTMFQTYKALLETDKEPNKASPQLRVLVEASKIFLNPKYHGLLMTGQTQQLSEPLTAESVDVGRLRADLKTLADEYQSISSAVVGSAFGELYLFNGRLVGFWNVVNDGFLSTSTPVPFPSEEVSGCISGEYLADDRSGGVDM</sequence>